<evidence type="ECO:0000313" key="11">
    <source>
        <dbReference type="EMBL" id="TXJ42800.1"/>
    </source>
</evidence>
<dbReference type="GO" id="GO:0005886">
    <property type="term" value="C:plasma membrane"/>
    <property type="evidence" value="ECO:0007669"/>
    <property type="project" value="UniProtKB-SubCell"/>
</dbReference>
<dbReference type="GO" id="GO:0015297">
    <property type="term" value="F:antiporter activity"/>
    <property type="evidence" value="ECO:0007669"/>
    <property type="project" value="UniProtKB-KW"/>
</dbReference>
<evidence type="ECO:0000256" key="6">
    <source>
        <dbReference type="ARBA" id="ARBA00022989"/>
    </source>
</evidence>
<feature type="transmembrane region" description="Helical" evidence="10">
    <location>
        <begin position="12"/>
        <end position="32"/>
    </location>
</feature>
<feature type="transmembrane region" description="Helical" evidence="10">
    <location>
        <begin position="166"/>
        <end position="187"/>
    </location>
</feature>
<evidence type="ECO:0000256" key="1">
    <source>
        <dbReference type="ARBA" id="ARBA00004651"/>
    </source>
</evidence>
<evidence type="ECO:0000313" key="12">
    <source>
        <dbReference type="Proteomes" id="UP000323176"/>
    </source>
</evidence>
<keyword evidence="6 10" id="KW-1133">Transmembrane helix</keyword>
<feature type="transmembrane region" description="Helical" evidence="10">
    <location>
        <begin position="382"/>
        <end position="404"/>
    </location>
</feature>
<comment type="caution">
    <text evidence="11">The sequence shown here is derived from an EMBL/GenBank/DDBJ whole genome shotgun (WGS) entry which is preliminary data.</text>
</comment>
<keyword evidence="8 10" id="KW-0472">Membrane</keyword>
<dbReference type="CDD" id="cd13138">
    <property type="entry name" value="MATE_yoeA_like"/>
    <property type="match status" value="1"/>
</dbReference>
<keyword evidence="7" id="KW-0406">Ion transport</keyword>
<feature type="transmembrane region" description="Helical" evidence="10">
    <location>
        <begin position="58"/>
        <end position="81"/>
    </location>
</feature>
<feature type="transmembrane region" description="Helical" evidence="10">
    <location>
        <begin position="232"/>
        <end position="259"/>
    </location>
</feature>
<accession>A0A5C8F2M8</accession>
<organism evidence="11 12">
    <name type="scientific">Brachyspira pilosicoli</name>
    <name type="common">Serpulina pilosicoli</name>
    <dbReference type="NCBI Taxonomy" id="52584"/>
    <lineage>
        <taxon>Bacteria</taxon>
        <taxon>Pseudomonadati</taxon>
        <taxon>Spirochaetota</taxon>
        <taxon>Spirochaetia</taxon>
        <taxon>Brachyspirales</taxon>
        <taxon>Brachyspiraceae</taxon>
        <taxon>Brachyspira</taxon>
    </lineage>
</organism>
<dbReference type="GO" id="GO:0006811">
    <property type="term" value="P:monoatomic ion transport"/>
    <property type="evidence" value="ECO:0007669"/>
    <property type="project" value="UniProtKB-KW"/>
</dbReference>
<feature type="transmembrane region" description="Helical" evidence="10">
    <location>
        <begin position="193"/>
        <end position="211"/>
    </location>
</feature>
<evidence type="ECO:0000256" key="8">
    <source>
        <dbReference type="ARBA" id="ARBA00023136"/>
    </source>
</evidence>
<reference evidence="11 12" key="1">
    <citation type="journal article" date="1992" name="Lakartidningen">
        <title>[Penicillin V and not amoxicillin is the first choice preparation in acute otitis].</title>
        <authorList>
            <person name="Kamme C."/>
            <person name="Lundgren K."/>
            <person name="Prellner K."/>
        </authorList>
    </citation>
    <scope>NUCLEOTIDE SEQUENCE [LARGE SCALE GENOMIC DNA]</scope>
    <source>
        <strain evidence="11 12">PC5538III-hc</strain>
    </source>
</reference>
<evidence type="ECO:0000256" key="9">
    <source>
        <dbReference type="ARBA" id="ARBA00031636"/>
    </source>
</evidence>
<evidence type="ECO:0000256" key="10">
    <source>
        <dbReference type="SAM" id="Phobius"/>
    </source>
</evidence>
<dbReference type="GO" id="GO:0042910">
    <property type="term" value="F:xenobiotic transmembrane transporter activity"/>
    <property type="evidence" value="ECO:0007669"/>
    <property type="project" value="InterPro"/>
</dbReference>
<evidence type="ECO:0000256" key="4">
    <source>
        <dbReference type="ARBA" id="ARBA00022475"/>
    </source>
</evidence>
<gene>
    <name evidence="11" type="ORF">EPJ72_05400</name>
</gene>
<dbReference type="InterPro" id="IPR048279">
    <property type="entry name" value="MdtK-like"/>
</dbReference>
<dbReference type="InterPro" id="IPR050222">
    <property type="entry name" value="MATE_MdtK"/>
</dbReference>
<dbReference type="AlphaFoldDB" id="A0A5C8F2M8"/>
<dbReference type="Proteomes" id="UP000323176">
    <property type="component" value="Unassembled WGS sequence"/>
</dbReference>
<feature type="transmembrane region" description="Helical" evidence="10">
    <location>
        <begin position="357"/>
        <end position="375"/>
    </location>
</feature>
<evidence type="ECO:0000256" key="2">
    <source>
        <dbReference type="ARBA" id="ARBA00022448"/>
    </source>
</evidence>
<feature type="transmembrane region" description="Helical" evidence="10">
    <location>
        <begin position="135"/>
        <end position="159"/>
    </location>
</feature>
<dbReference type="PANTHER" id="PTHR43298">
    <property type="entry name" value="MULTIDRUG RESISTANCE PROTEIN NORM-RELATED"/>
    <property type="match status" value="1"/>
</dbReference>
<comment type="subcellular location">
    <subcellularLocation>
        <location evidence="1">Cell membrane</location>
        <topology evidence="1">Multi-pass membrane protein</topology>
    </subcellularLocation>
</comment>
<keyword evidence="2" id="KW-0813">Transport</keyword>
<keyword evidence="3" id="KW-0050">Antiport</keyword>
<name>A0A5C8F2M8_BRAPL</name>
<dbReference type="NCBIfam" id="TIGR00797">
    <property type="entry name" value="matE"/>
    <property type="match status" value="1"/>
</dbReference>
<protein>
    <recommendedName>
        <fullName evidence="9">Multidrug-efflux transporter</fullName>
    </recommendedName>
</protein>
<dbReference type="OrthoDB" id="9806302at2"/>
<feature type="transmembrane region" description="Helical" evidence="10">
    <location>
        <begin position="93"/>
        <end position="115"/>
    </location>
</feature>
<keyword evidence="5 10" id="KW-0812">Transmembrane</keyword>
<feature type="transmembrane region" description="Helical" evidence="10">
    <location>
        <begin position="279"/>
        <end position="297"/>
    </location>
</feature>
<feature type="transmembrane region" description="Helical" evidence="10">
    <location>
        <begin position="318"/>
        <end position="337"/>
    </location>
</feature>
<evidence type="ECO:0000256" key="3">
    <source>
        <dbReference type="ARBA" id="ARBA00022449"/>
    </source>
</evidence>
<sequence length="453" mass="49093">MKEQTLTQGKILKSLILFAFPVLIALFLQAMYGAADLIIVGQFAGTNEQSGVASGSQLFNMITMIITGLTMGITVFVGDAIGTNKKENAGKGIGSGIIIFAVIAIIITLIIVPFSDLIASYMHAPKEAFKQTSNYIKICAMGTMFIVAYNCIGAIFRGIGDSKTPLITVAIACFINIVGDIILVALFNMGASGATIVSSQAISVVFSLYFISKKKLPFNFSRKYIRLEKECVKKILIIGSPIALQEMLVQFSFLFIQVIVNGMGVMESAAVGVAEKVCVFLMLVASAYMQSISAFVAQNNGAGLYERSQKALIYGIRTALIAGMCTSIITLVFGSLLSNIFSNERLVILASYSYLKAYAIDCLLTAILFCFVGYFNGCSKTLFVMIQGIVGAFFVRIPVVYLMSQIDNASLFYIGLATPISSIVQIILCLVAYNYYKRDLCNSEKLEKSYSTI</sequence>
<dbReference type="InterPro" id="IPR002528">
    <property type="entry name" value="MATE_fam"/>
</dbReference>
<proteinExistence type="predicted"/>
<dbReference type="EMBL" id="SAXY01000034">
    <property type="protein sequence ID" value="TXJ42800.1"/>
    <property type="molecule type" value="Genomic_DNA"/>
</dbReference>
<evidence type="ECO:0000256" key="7">
    <source>
        <dbReference type="ARBA" id="ARBA00023065"/>
    </source>
</evidence>
<dbReference type="Pfam" id="PF01554">
    <property type="entry name" value="MatE"/>
    <property type="match status" value="2"/>
</dbReference>
<feature type="transmembrane region" description="Helical" evidence="10">
    <location>
        <begin position="410"/>
        <end position="436"/>
    </location>
</feature>
<dbReference type="PIRSF" id="PIRSF006603">
    <property type="entry name" value="DinF"/>
    <property type="match status" value="1"/>
</dbReference>
<keyword evidence="4" id="KW-1003">Cell membrane</keyword>
<dbReference type="PANTHER" id="PTHR43298:SF2">
    <property type="entry name" value="FMN_FAD EXPORTER YEEO-RELATED"/>
    <property type="match status" value="1"/>
</dbReference>
<evidence type="ECO:0000256" key="5">
    <source>
        <dbReference type="ARBA" id="ARBA00022692"/>
    </source>
</evidence>